<dbReference type="EMBL" id="LR586016">
    <property type="protein sequence ID" value="VIP02608.1"/>
    <property type="molecule type" value="Genomic_DNA"/>
</dbReference>
<dbReference type="Pfam" id="PF04028">
    <property type="entry name" value="DUF374"/>
    <property type="match status" value="1"/>
</dbReference>
<protein>
    <recommendedName>
        <fullName evidence="1">DUF374 domain-containing protein</fullName>
    </recommendedName>
</protein>
<keyword evidence="3" id="KW-1185">Reference proteome</keyword>
<proteinExistence type="predicted"/>
<sequence length="241" mass="26585">MKLRKPWMISTAAALGALALRSWLATVRYRYQPLGPNMDPHRPEMTGRYLYAFWHENILLPASQYARPDIHVLISQHADGQLITKICKRLGFSVVNGSTTRGGVKAFREMVSISETSHLAITPDGPRGPRRIVQPGVVMLAARTGLPIVTMGIAYAAAWRAKSWDRFAMPKPFSRAHLVTGELIHVPATVTPETLEPYRLWVQASLDHATAAAEAWAASNRWQAPEPLIPPPLSEPTADAA</sequence>
<dbReference type="RefSeq" id="WP_162657768.1">
    <property type="nucleotide sequence ID" value="NZ_LR593887.1"/>
</dbReference>
<dbReference type="Proteomes" id="UP000464378">
    <property type="component" value="Chromosome"/>
</dbReference>
<evidence type="ECO:0000313" key="3">
    <source>
        <dbReference type="Proteomes" id="UP000464378"/>
    </source>
</evidence>
<feature type="domain" description="DUF374" evidence="1">
    <location>
        <begin position="66"/>
        <end position="130"/>
    </location>
</feature>
<reference evidence="2" key="1">
    <citation type="submission" date="2019-04" db="EMBL/GenBank/DDBJ databases">
        <authorList>
            <consortium name="Science for Life Laboratories"/>
        </authorList>
    </citation>
    <scope>NUCLEOTIDE SEQUENCE</scope>
    <source>
        <strain evidence="2">MBLW1</strain>
    </source>
</reference>
<gene>
    <name evidence="2" type="ORF">GMBLW1_13520</name>
</gene>
<name>A0A6C2YLZ6_9BACT</name>
<dbReference type="InterPro" id="IPR007172">
    <property type="entry name" value="DUF374"/>
</dbReference>
<dbReference type="AlphaFoldDB" id="A0A6C2YLZ6"/>
<dbReference type="InParanoid" id="A0A6C2YLZ6"/>
<dbReference type="CDD" id="cd07983">
    <property type="entry name" value="LPLAT_DUF374-like"/>
    <property type="match status" value="1"/>
</dbReference>
<dbReference type="KEGG" id="tim:GMBLW1_13520"/>
<evidence type="ECO:0000259" key="1">
    <source>
        <dbReference type="Pfam" id="PF04028"/>
    </source>
</evidence>
<organism evidence="2">
    <name type="scientific">Tuwongella immobilis</name>
    <dbReference type="NCBI Taxonomy" id="692036"/>
    <lineage>
        <taxon>Bacteria</taxon>
        <taxon>Pseudomonadati</taxon>
        <taxon>Planctomycetota</taxon>
        <taxon>Planctomycetia</taxon>
        <taxon>Gemmatales</taxon>
        <taxon>Gemmataceae</taxon>
        <taxon>Tuwongella</taxon>
    </lineage>
</organism>
<evidence type="ECO:0000313" key="2">
    <source>
        <dbReference type="EMBL" id="VIP02608.1"/>
    </source>
</evidence>
<accession>A0A6C2YLZ6</accession>
<dbReference type="EMBL" id="LR593887">
    <property type="protein sequence ID" value="VTS01912.1"/>
    <property type="molecule type" value="Genomic_DNA"/>
</dbReference>